<proteinExistence type="predicted"/>
<keyword evidence="3" id="KW-1185">Reference proteome</keyword>
<dbReference type="InterPro" id="IPR052778">
    <property type="entry name" value="Centrosome-WD_assoc"/>
</dbReference>
<keyword evidence="1" id="KW-0812">Transmembrane</keyword>
<protein>
    <submittedName>
        <fullName evidence="2">Uncharacterized protein</fullName>
    </submittedName>
</protein>
<comment type="caution">
    <text evidence="2">The sequence shown here is derived from an EMBL/GenBank/DDBJ whole genome shotgun (WGS) entry which is preliminary data.</text>
</comment>
<dbReference type="InterPro" id="IPR036322">
    <property type="entry name" value="WD40_repeat_dom_sf"/>
</dbReference>
<dbReference type="EMBL" id="JBEDUW010000007">
    <property type="protein sequence ID" value="KAK9913975.1"/>
    <property type="molecule type" value="Genomic_DNA"/>
</dbReference>
<keyword evidence="1" id="KW-1133">Transmembrane helix</keyword>
<sequence>MMLLKDTSELGTRLRKCPSLCLFRSLLVTNLTPNKELVYWHGVMIANIFVLATIACQVFSGYGNIRYLELAAILVQKDPIRAAVWDPTCTRLVVCTGSSHLYMWTPGGAYCVSIPLPQFSILDLKWNSDGSCLLLKDKESFCCGCRCVLPEESSEYSSDD</sequence>
<evidence type="ECO:0000256" key="1">
    <source>
        <dbReference type="SAM" id="Phobius"/>
    </source>
</evidence>
<keyword evidence="1" id="KW-0472">Membrane</keyword>
<dbReference type="GO" id="GO:1990811">
    <property type="term" value="C:MWP complex"/>
    <property type="evidence" value="ECO:0007669"/>
    <property type="project" value="TreeGrafter"/>
</dbReference>
<dbReference type="SUPFAM" id="SSF50978">
    <property type="entry name" value="WD40 repeat-like"/>
    <property type="match status" value="1"/>
</dbReference>
<dbReference type="PANTHER" id="PTHR16220:SF0">
    <property type="entry name" value="WD REPEAT-CONTAINING PROTEIN WRAP73"/>
    <property type="match status" value="1"/>
</dbReference>
<dbReference type="GO" id="GO:0005815">
    <property type="term" value="C:microtubule organizing center"/>
    <property type="evidence" value="ECO:0007669"/>
    <property type="project" value="TreeGrafter"/>
</dbReference>
<dbReference type="AlphaFoldDB" id="A0AAW1W5E4"/>
<organism evidence="2 3">
    <name type="scientific">Rubus argutus</name>
    <name type="common">Southern blackberry</name>
    <dbReference type="NCBI Taxonomy" id="59490"/>
    <lineage>
        <taxon>Eukaryota</taxon>
        <taxon>Viridiplantae</taxon>
        <taxon>Streptophyta</taxon>
        <taxon>Embryophyta</taxon>
        <taxon>Tracheophyta</taxon>
        <taxon>Spermatophyta</taxon>
        <taxon>Magnoliopsida</taxon>
        <taxon>eudicotyledons</taxon>
        <taxon>Gunneridae</taxon>
        <taxon>Pentapetalae</taxon>
        <taxon>rosids</taxon>
        <taxon>fabids</taxon>
        <taxon>Rosales</taxon>
        <taxon>Rosaceae</taxon>
        <taxon>Rosoideae</taxon>
        <taxon>Rosoideae incertae sedis</taxon>
        <taxon>Rubus</taxon>
    </lineage>
</organism>
<dbReference type="Proteomes" id="UP001457282">
    <property type="component" value="Unassembled WGS sequence"/>
</dbReference>
<evidence type="ECO:0000313" key="2">
    <source>
        <dbReference type="EMBL" id="KAK9913975.1"/>
    </source>
</evidence>
<feature type="transmembrane region" description="Helical" evidence="1">
    <location>
        <begin position="38"/>
        <end position="59"/>
    </location>
</feature>
<accession>A0AAW1W5E4</accession>
<dbReference type="PANTHER" id="PTHR16220">
    <property type="entry name" value="WD REPEAT PROTEIN 8-RELATED"/>
    <property type="match status" value="1"/>
</dbReference>
<name>A0AAW1W5E4_RUBAR</name>
<evidence type="ECO:0000313" key="3">
    <source>
        <dbReference type="Proteomes" id="UP001457282"/>
    </source>
</evidence>
<gene>
    <name evidence="2" type="ORF">M0R45_037774</name>
</gene>
<reference evidence="2 3" key="1">
    <citation type="journal article" date="2023" name="G3 (Bethesda)">
        <title>A chromosome-length genome assembly and annotation of blackberry (Rubus argutus, cv. 'Hillquist').</title>
        <authorList>
            <person name="Bruna T."/>
            <person name="Aryal R."/>
            <person name="Dudchenko O."/>
            <person name="Sargent D.J."/>
            <person name="Mead D."/>
            <person name="Buti M."/>
            <person name="Cavallini A."/>
            <person name="Hytonen T."/>
            <person name="Andres J."/>
            <person name="Pham M."/>
            <person name="Weisz D."/>
            <person name="Mascagni F."/>
            <person name="Usai G."/>
            <person name="Natali L."/>
            <person name="Bassil N."/>
            <person name="Fernandez G.E."/>
            <person name="Lomsadze A."/>
            <person name="Armour M."/>
            <person name="Olukolu B."/>
            <person name="Poorten T."/>
            <person name="Britton C."/>
            <person name="Davik J."/>
            <person name="Ashrafi H."/>
            <person name="Aiden E.L."/>
            <person name="Borodovsky M."/>
            <person name="Worthington M."/>
        </authorList>
    </citation>
    <scope>NUCLEOTIDE SEQUENCE [LARGE SCALE GENOMIC DNA]</scope>
    <source>
        <strain evidence="2">PI 553951</strain>
    </source>
</reference>